<feature type="region of interest" description="Disordered" evidence="1">
    <location>
        <begin position="65"/>
        <end position="89"/>
    </location>
</feature>
<dbReference type="AlphaFoldDB" id="A0AAV4P3Q6"/>
<dbReference type="Proteomes" id="UP001054945">
    <property type="component" value="Unassembled WGS sequence"/>
</dbReference>
<proteinExistence type="predicted"/>
<keyword evidence="4" id="KW-1185">Reference proteome</keyword>
<sequence length="201" mass="22770">MSHLSSSDPCKGEKSYVHSLTSRGYVNHNLERYARLHHEISRQESLSPKELEEIKRRRELEQFRALSSRSRHTEYQTRESMNPATGTSHPTAVASAAAIYHSRLAILPQQGRTTGPPSHFEAFGLPTHIPSNPLPSSGHHHSTPVHSSAYRHLLPLMLYYLVNSIILAELLTLILIPCGNRKWLQMPGQLISLMKQELRET</sequence>
<accession>A0AAV4P3Q6</accession>
<evidence type="ECO:0000256" key="1">
    <source>
        <dbReference type="SAM" id="MobiDB-lite"/>
    </source>
</evidence>
<evidence type="ECO:0000313" key="4">
    <source>
        <dbReference type="Proteomes" id="UP001054945"/>
    </source>
</evidence>
<keyword evidence="2" id="KW-0812">Transmembrane</keyword>
<comment type="caution">
    <text evidence="3">The sequence shown here is derived from an EMBL/GenBank/DDBJ whole genome shotgun (WGS) entry which is preliminary data.</text>
</comment>
<evidence type="ECO:0000313" key="3">
    <source>
        <dbReference type="EMBL" id="GIX90386.1"/>
    </source>
</evidence>
<feature type="transmembrane region" description="Helical" evidence="2">
    <location>
        <begin position="157"/>
        <end position="176"/>
    </location>
</feature>
<organism evidence="3 4">
    <name type="scientific">Caerostris extrusa</name>
    <name type="common">Bark spider</name>
    <name type="synonym">Caerostris bankana</name>
    <dbReference type="NCBI Taxonomy" id="172846"/>
    <lineage>
        <taxon>Eukaryota</taxon>
        <taxon>Metazoa</taxon>
        <taxon>Ecdysozoa</taxon>
        <taxon>Arthropoda</taxon>
        <taxon>Chelicerata</taxon>
        <taxon>Arachnida</taxon>
        <taxon>Araneae</taxon>
        <taxon>Araneomorphae</taxon>
        <taxon>Entelegynae</taxon>
        <taxon>Araneoidea</taxon>
        <taxon>Araneidae</taxon>
        <taxon>Caerostris</taxon>
    </lineage>
</organism>
<feature type="compositionally biased region" description="Polar residues" evidence="1">
    <location>
        <begin position="78"/>
        <end position="89"/>
    </location>
</feature>
<keyword evidence="2" id="KW-0472">Membrane</keyword>
<dbReference type="EMBL" id="BPLR01003937">
    <property type="protein sequence ID" value="GIX90386.1"/>
    <property type="molecule type" value="Genomic_DNA"/>
</dbReference>
<evidence type="ECO:0000256" key="2">
    <source>
        <dbReference type="SAM" id="Phobius"/>
    </source>
</evidence>
<reference evidence="3 4" key="1">
    <citation type="submission" date="2021-06" db="EMBL/GenBank/DDBJ databases">
        <title>Caerostris extrusa draft genome.</title>
        <authorList>
            <person name="Kono N."/>
            <person name="Arakawa K."/>
        </authorList>
    </citation>
    <scope>NUCLEOTIDE SEQUENCE [LARGE SCALE GENOMIC DNA]</scope>
</reference>
<protein>
    <submittedName>
        <fullName evidence="3">JmjC domain-containing histone demethylation protein 2C</fullName>
    </submittedName>
</protein>
<gene>
    <name evidence="3" type="primary">Jmjd1c</name>
    <name evidence="3" type="ORF">CEXT_236981</name>
</gene>
<name>A0AAV4P3Q6_CAEEX</name>
<keyword evidence="2" id="KW-1133">Transmembrane helix</keyword>